<organism evidence="4 5">
    <name type="scientific">Schleiferilactobacillus perolens DSM 12744</name>
    <dbReference type="NCBI Taxonomy" id="1423792"/>
    <lineage>
        <taxon>Bacteria</taxon>
        <taxon>Bacillati</taxon>
        <taxon>Bacillota</taxon>
        <taxon>Bacilli</taxon>
        <taxon>Lactobacillales</taxon>
        <taxon>Lactobacillaceae</taxon>
        <taxon>Schleiferilactobacillus</taxon>
    </lineage>
</organism>
<accession>A0A0R1MTZ6</accession>
<evidence type="ECO:0000313" key="4">
    <source>
        <dbReference type="EMBL" id="KRL11694.1"/>
    </source>
</evidence>
<feature type="region of interest" description="Disordered" evidence="1">
    <location>
        <begin position="235"/>
        <end position="257"/>
    </location>
</feature>
<reference evidence="4 5" key="1">
    <citation type="journal article" date="2015" name="Genome Announc.">
        <title>Expanding the biotechnology potential of lactobacilli through comparative genomics of 213 strains and associated genera.</title>
        <authorList>
            <person name="Sun Z."/>
            <person name="Harris H.M."/>
            <person name="McCann A."/>
            <person name="Guo C."/>
            <person name="Argimon S."/>
            <person name="Zhang W."/>
            <person name="Yang X."/>
            <person name="Jeffery I.B."/>
            <person name="Cooney J.C."/>
            <person name="Kagawa T.F."/>
            <person name="Liu W."/>
            <person name="Song Y."/>
            <person name="Salvetti E."/>
            <person name="Wrobel A."/>
            <person name="Rasinkangas P."/>
            <person name="Parkhill J."/>
            <person name="Rea M.C."/>
            <person name="O'Sullivan O."/>
            <person name="Ritari J."/>
            <person name="Douillard F.P."/>
            <person name="Paul Ross R."/>
            <person name="Yang R."/>
            <person name="Briner A.E."/>
            <person name="Felis G.E."/>
            <person name="de Vos W.M."/>
            <person name="Barrangou R."/>
            <person name="Klaenhammer T.R."/>
            <person name="Caufield P.W."/>
            <person name="Cui Y."/>
            <person name="Zhang H."/>
            <person name="O'Toole P.W."/>
        </authorList>
    </citation>
    <scope>NUCLEOTIDE SEQUENCE [LARGE SCALE GENOMIC DNA]</scope>
    <source>
        <strain evidence="4 5">DSM 12744</strain>
    </source>
</reference>
<evidence type="ECO:0000313" key="5">
    <source>
        <dbReference type="Proteomes" id="UP000051330"/>
    </source>
</evidence>
<dbReference type="OrthoDB" id="2296332at2"/>
<feature type="domain" description="TPM" evidence="3">
    <location>
        <begin position="48"/>
        <end position="169"/>
    </location>
</feature>
<evidence type="ECO:0000256" key="1">
    <source>
        <dbReference type="SAM" id="MobiDB-lite"/>
    </source>
</evidence>
<gene>
    <name evidence="4" type="ORF">FD09_GL000617</name>
</gene>
<evidence type="ECO:0000256" key="2">
    <source>
        <dbReference type="SAM" id="Phobius"/>
    </source>
</evidence>
<name>A0A0R1MTZ6_9LACO</name>
<sequence>MIPVPAVNNTHKRWRAVWLGLAALLFFIGGIHTVQAAALPTTAPANGVVDTADIVTAPVTKRLTDKNAVYARRSAKVQILLVTVPKDASLKKTQAFVTQHYLPAHSHRIALLYAVNNGKPAARIVPSGAMTSFLSRAVLDRVLTDAIPQLRSRQPDKLNTGFLKVVNSLSTLIDQHYRYPVDQQNVSQKKVNELLYGRRDNLFTPRGMLVLVAVMAVLFLFPGRRRDASGRLRPWWAGTKLDQPDPDNDEEQDEKKD</sequence>
<dbReference type="Gene3D" id="3.10.310.50">
    <property type="match status" value="1"/>
</dbReference>
<protein>
    <recommendedName>
        <fullName evidence="3">TPM domain-containing protein</fullName>
    </recommendedName>
</protein>
<dbReference type="Pfam" id="PF04536">
    <property type="entry name" value="TPM_phosphatase"/>
    <property type="match status" value="1"/>
</dbReference>
<keyword evidence="5" id="KW-1185">Reference proteome</keyword>
<dbReference type="AlphaFoldDB" id="A0A0R1MTZ6"/>
<proteinExistence type="predicted"/>
<dbReference type="Proteomes" id="UP000051330">
    <property type="component" value="Unassembled WGS sequence"/>
</dbReference>
<keyword evidence="2" id="KW-0812">Transmembrane</keyword>
<evidence type="ECO:0000259" key="3">
    <source>
        <dbReference type="Pfam" id="PF04536"/>
    </source>
</evidence>
<keyword evidence="2" id="KW-1133">Transmembrane helix</keyword>
<dbReference type="PATRIC" id="fig|1423792.3.peg.629"/>
<dbReference type="RefSeq" id="WP_057821401.1">
    <property type="nucleotide sequence ID" value="NZ_AZEC01000011.1"/>
</dbReference>
<dbReference type="STRING" id="1423792.FD09_GL000617"/>
<feature type="compositionally biased region" description="Acidic residues" evidence="1">
    <location>
        <begin position="244"/>
        <end position="257"/>
    </location>
</feature>
<keyword evidence="2" id="KW-0472">Membrane</keyword>
<dbReference type="InterPro" id="IPR007621">
    <property type="entry name" value="TPM_dom"/>
</dbReference>
<dbReference type="EMBL" id="AZEC01000011">
    <property type="protein sequence ID" value="KRL11694.1"/>
    <property type="molecule type" value="Genomic_DNA"/>
</dbReference>
<feature type="transmembrane region" description="Helical" evidence="2">
    <location>
        <begin position="203"/>
        <end position="221"/>
    </location>
</feature>
<comment type="caution">
    <text evidence="4">The sequence shown here is derived from an EMBL/GenBank/DDBJ whole genome shotgun (WGS) entry which is preliminary data.</text>
</comment>